<evidence type="ECO:0000313" key="6">
    <source>
        <dbReference type="Proteomes" id="UP000660861"/>
    </source>
</evidence>
<dbReference type="Gene3D" id="2.30.40.10">
    <property type="entry name" value="Urease, subunit C, domain 1"/>
    <property type="match status" value="1"/>
</dbReference>
<dbReference type="InterPro" id="IPR050287">
    <property type="entry name" value="MTA/SAH_deaminase"/>
</dbReference>
<dbReference type="GO" id="GO:0046872">
    <property type="term" value="F:metal ion binding"/>
    <property type="evidence" value="ECO:0007669"/>
    <property type="project" value="UniProtKB-KW"/>
</dbReference>
<dbReference type="EMBL" id="JACRTC010000001">
    <property type="protein sequence ID" value="MBC8569809.1"/>
    <property type="molecule type" value="Genomic_DNA"/>
</dbReference>
<organism evidence="5 6">
    <name type="scientific">Zongyangia hominis</name>
    <dbReference type="NCBI Taxonomy" id="2763677"/>
    <lineage>
        <taxon>Bacteria</taxon>
        <taxon>Bacillati</taxon>
        <taxon>Bacillota</taxon>
        <taxon>Clostridia</taxon>
        <taxon>Eubacteriales</taxon>
        <taxon>Oscillospiraceae</taxon>
        <taxon>Zongyangia</taxon>
    </lineage>
</organism>
<gene>
    <name evidence="5" type="ORF">H8709_03080</name>
</gene>
<reference evidence="5" key="1">
    <citation type="submission" date="2020-08" db="EMBL/GenBank/DDBJ databases">
        <title>Genome public.</title>
        <authorList>
            <person name="Liu C."/>
            <person name="Sun Q."/>
        </authorList>
    </citation>
    <scope>NUCLEOTIDE SEQUENCE</scope>
    <source>
        <strain evidence="5">NSJ-54</strain>
    </source>
</reference>
<dbReference type="RefSeq" id="WP_262396896.1">
    <property type="nucleotide sequence ID" value="NZ_JACRTC010000001.1"/>
</dbReference>
<feature type="domain" description="Amidohydrolase-related" evidence="4">
    <location>
        <begin position="50"/>
        <end position="400"/>
    </location>
</feature>
<evidence type="ECO:0000256" key="3">
    <source>
        <dbReference type="ARBA" id="ARBA00022833"/>
    </source>
</evidence>
<dbReference type="Gene3D" id="3.20.20.140">
    <property type="entry name" value="Metal-dependent hydrolases"/>
    <property type="match status" value="1"/>
</dbReference>
<dbReference type="Proteomes" id="UP000660861">
    <property type="component" value="Unassembled WGS sequence"/>
</dbReference>
<dbReference type="SUPFAM" id="SSF51338">
    <property type="entry name" value="Composite domain of metallo-dependent hydrolases"/>
    <property type="match status" value="1"/>
</dbReference>
<dbReference type="InterPro" id="IPR006680">
    <property type="entry name" value="Amidohydro-rel"/>
</dbReference>
<keyword evidence="3" id="KW-0862">Zinc</keyword>
<accession>A0A926ECF2</accession>
<keyword evidence="6" id="KW-1185">Reference proteome</keyword>
<evidence type="ECO:0000259" key="4">
    <source>
        <dbReference type="Pfam" id="PF01979"/>
    </source>
</evidence>
<dbReference type="PANTHER" id="PTHR43794:SF11">
    <property type="entry name" value="AMIDOHYDROLASE-RELATED DOMAIN-CONTAINING PROTEIN"/>
    <property type="match status" value="1"/>
</dbReference>
<evidence type="ECO:0000313" key="5">
    <source>
        <dbReference type="EMBL" id="MBC8569809.1"/>
    </source>
</evidence>
<comment type="caution">
    <text evidence="5">The sequence shown here is derived from an EMBL/GenBank/DDBJ whole genome shotgun (WGS) entry which is preliminary data.</text>
</comment>
<dbReference type="CDD" id="cd01298">
    <property type="entry name" value="ATZ_TRZ_like"/>
    <property type="match status" value="1"/>
</dbReference>
<protein>
    <submittedName>
        <fullName evidence="5">Amidohydrolase</fullName>
    </submittedName>
</protein>
<dbReference type="AlphaFoldDB" id="A0A926ECF2"/>
<dbReference type="InterPro" id="IPR032466">
    <property type="entry name" value="Metal_Hydrolase"/>
</dbReference>
<dbReference type="InterPro" id="IPR011059">
    <property type="entry name" value="Metal-dep_hydrolase_composite"/>
</dbReference>
<keyword evidence="1" id="KW-0479">Metal-binding</keyword>
<dbReference type="Pfam" id="PF01979">
    <property type="entry name" value="Amidohydro_1"/>
    <property type="match status" value="1"/>
</dbReference>
<evidence type="ECO:0000256" key="1">
    <source>
        <dbReference type="ARBA" id="ARBA00022723"/>
    </source>
</evidence>
<dbReference type="SUPFAM" id="SSF51556">
    <property type="entry name" value="Metallo-dependent hydrolases"/>
    <property type="match status" value="1"/>
</dbReference>
<keyword evidence="2" id="KW-0378">Hydrolase</keyword>
<name>A0A926ECF2_9FIRM</name>
<dbReference type="FunFam" id="3.20.20.140:FF:000014">
    <property type="entry name" value="5-methylthioadenosine/S-adenosylhomocysteine deaminase"/>
    <property type="match status" value="1"/>
</dbReference>
<proteinExistence type="predicted"/>
<evidence type="ECO:0000256" key="2">
    <source>
        <dbReference type="ARBA" id="ARBA00022801"/>
    </source>
</evidence>
<dbReference type="GO" id="GO:0019239">
    <property type="term" value="F:deaminase activity"/>
    <property type="evidence" value="ECO:0007669"/>
    <property type="project" value="UniProtKB-ARBA"/>
</dbReference>
<sequence>MLFRDITVIDENFEVRNHCYVGVRGDKIAYLSDELPKEDFGEVYGGRDKVLLPGFVNAHCHVAMTLLRGYAEGLPLDRWLHEKVFPFEAQIQSEHFYYGAMLGIAEMLACGVTSFSEMYFSCEEIARAVAESGIKCNLAVGVTSPVPPVPFEDNLLVRHMFSLFKRWDGAKNGRIKIDTCLHAEYTTDEETVRGMARLAKEKGSITHVHLSETREEHEGCKARRGGRTPARYFADCGLLESRAHFAHGVYLEEGDRELLRAAGASVAHCPASNLKLGSGVTDVPALLKSGVNVAIGTDGAASNNNLDMLSEMRLCSLLGKGIAGDPCLLPPREVLYMATRAGALSQGREDCGLIKEGFRADLTVLDLHRPHIQPVHDVLGAVVFGAKASDVVLTMCDGRVLYKDGVYLTLGEESIMAGADRSAKEILNRIGPVRQIESISE</sequence>
<dbReference type="PANTHER" id="PTHR43794">
    <property type="entry name" value="AMINOHYDROLASE SSNA-RELATED"/>
    <property type="match status" value="1"/>
</dbReference>
<dbReference type="GO" id="GO:0016814">
    <property type="term" value="F:hydrolase activity, acting on carbon-nitrogen (but not peptide) bonds, in cyclic amidines"/>
    <property type="evidence" value="ECO:0007669"/>
    <property type="project" value="UniProtKB-ARBA"/>
</dbReference>